<dbReference type="PANTHER" id="PTHR42756:SF1">
    <property type="entry name" value="TRANSCRIPTIONAL REPRESSOR OF EMRAB OPERON"/>
    <property type="match status" value="1"/>
</dbReference>
<sequence length="153" mass="16302">MAITEEQLVLLYQSVQQLIRSLKVAQPQGRGGGEGLNPTDQQALTLIGESGPCTLGEVAESLGVPLSTASSAVERLVQKGLVERSRVASNRRIVRLALTAAGKAMFAEVAREQLHQCQAMLEALDGPEREVFIALMAKIASRTAPAPTLRADL</sequence>
<dbReference type="SMART" id="SM00347">
    <property type="entry name" value="HTH_MARR"/>
    <property type="match status" value="1"/>
</dbReference>
<dbReference type="AlphaFoldDB" id="U5QIA4"/>
<keyword evidence="2" id="KW-0238">DNA-binding</keyword>
<dbReference type="GO" id="GO:0003677">
    <property type="term" value="F:DNA binding"/>
    <property type="evidence" value="ECO:0007669"/>
    <property type="project" value="UniProtKB-KW"/>
</dbReference>
<proteinExistence type="predicted"/>
<name>U5QIA4_GLOK1</name>
<dbReference type="PANTHER" id="PTHR42756">
    <property type="entry name" value="TRANSCRIPTIONAL REGULATOR, MARR"/>
    <property type="match status" value="1"/>
</dbReference>
<evidence type="ECO:0000313" key="5">
    <source>
        <dbReference type="EMBL" id="AGY57375.1"/>
    </source>
</evidence>
<keyword evidence="3" id="KW-0804">Transcription</keyword>
<evidence type="ECO:0000256" key="1">
    <source>
        <dbReference type="ARBA" id="ARBA00023015"/>
    </source>
</evidence>
<protein>
    <submittedName>
        <fullName evidence="5">MarR family transcriptional regulator</fullName>
    </submittedName>
</protein>
<dbReference type="KEGG" id="glj:GKIL_1129"/>
<dbReference type="HOGENOM" id="CLU_083287_27_4_3"/>
<feature type="domain" description="HTH marR-type" evidence="4">
    <location>
        <begin position="8"/>
        <end position="141"/>
    </location>
</feature>
<dbReference type="InterPro" id="IPR023187">
    <property type="entry name" value="Tscrpt_reg_MarR-type_CS"/>
</dbReference>
<dbReference type="GO" id="GO:0003700">
    <property type="term" value="F:DNA-binding transcription factor activity"/>
    <property type="evidence" value="ECO:0007669"/>
    <property type="project" value="InterPro"/>
</dbReference>
<evidence type="ECO:0000313" key="6">
    <source>
        <dbReference type="Proteomes" id="UP000017396"/>
    </source>
</evidence>
<organism evidence="5 6">
    <name type="scientific">Gloeobacter kilaueensis (strain ATCC BAA-2537 / CCAP 1431/1 / ULC 316 / JS1)</name>
    <dbReference type="NCBI Taxonomy" id="1183438"/>
    <lineage>
        <taxon>Bacteria</taxon>
        <taxon>Bacillati</taxon>
        <taxon>Cyanobacteriota</taxon>
        <taxon>Cyanophyceae</taxon>
        <taxon>Gloeobacterales</taxon>
        <taxon>Gloeobacteraceae</taxon>
        <taxon>Gloeobacter</taxon>
    </lineage>
</organism>
<dbReference type="EMBL" id="CP003587">
    <property type="protein sequence ID" value="AGY57375.1"/>
    <property type="molecule type" value="Genomic_DNA"/>
</dbReference>
<evidence type="ECO:0000259" key="4">
    <source>
        <dbReference type="PROSITE" id="PS50995"/>
    </source>
</evidence>
<keyword evidence="1" id="KW-0805">Transcription regulation</keyword>
<dbReference type="Pfam" id="PF01047">
    <property type="entry name" value="MarR"/>
    <property type="match status" value="1"/>
</dbReference>
<accession>U5QIA4</accession>
<dbReference type="Proteomes" id="UP000017396">
    <property type="component" value="Chromosome"/>
</dbReference>
<keyword evidence="6" id="KW-1185">Reference proteome</keyword>
<dbReference type="SUPFAM" id="SSF46785">
    <property type="entry name" value="Winged helix' DNA-binding domain"/>
    <property type="match status" value="1"/>
</dbReference>
<dbReference type="InterPro" id="IPR011991">
    <property type="entry name" value="ArsR-like_HTH"/>
</dbReference>
<dbReference type="PROSITE" id="PS01117">
    <property type="entry name" value="HTH_MARR_1"/>
    <property type="match status" value="1"/>
</dbReference>
<evidence type="ECO:0000256" key="3">
    <source>
        <dbReference type="ARBA" id="ARBA00023163"/>
    </source>
</evidence>
<dbReference type="InterPro" id="IPR036390">
    <property type="entry name" value="WH_DNA-bd_sf"/>
</dbReference>
<dbReference type="CDD" id="cd00090">
    <property type="entry name" value="HTH_ARSR"/>
    <property type="match status" value="1"/>
</dbReference>
<dbReference type="PRINTS" id="PR00598">
    <property type="entry name" value="HTHMARR"/>
</dbReference>
<dbReference type="InterPro" id="IPR000835">
    <property type="entry name" value="HTH_MarR-typ"/>
</dbReference>
<dbReference type="STRING" id="1183438.GKIL_1129"/>
<dbReference type="InterPro" id="IPR036388">
    <property type="entry name" value="WH-like_DNA-bd_sf"/>
</dbReference>
<dbReference type="PROSITE" id="PS50995">
    <property type="entry name" value="HTH_MARR_2"/>
    <property type="match status" value="1"/>
</dbReference>
<dbReference type="eggNOG" id="COG1846">
    <property type="taxonomic scope" value="Bacteria"/>
</dbReference>
<reference evidence="5 6" key="1">
    <citation type="journal article" date="2013" name="PLoS ONE">
        <title>Cultivation and Complete Genome Sequencing of Gloeobacter kilaueensis sp. nov., from a Lava Cave in Kilauea Caldera, Hawai'i.</title>
        <authorList>
            <person name="Saw J.H."/>
            <person name="Schatz M."/>
            <person name="Brown M.V."/>
            <person name="Kunkel D.D."/>
            <person name="Foster J.S."/>
            <person name="Shick H."/>
            <person name="Christensen S."/>
            <person name="Hou S."/>
            <person name="Wan X."/>
            <person name="Donachie S.P."/>
        </authorList>
    </citation>
    <scope>NUCLEOTIDE SEQUENCE [LARGE SCALE GENOMIC DNA]</scope>
    <source>
        <strain evidence="6">JS</strain>
    </source>
</reference>
<dbReference type="Gene3D" id="1.10.10.10">
    <property type="entry name" value="Winged helix-like DNA-binding domain superfamily/Winged helix DNA-binding domain"/>
    <property type="match status" value="1"/>
</dbReference>
<gene>
    <name evidence="5" type="primary">marR</name>
    <name evidence="5" type="ORF">GKIL_1129</name>
</gene>
<evidence type="ECO:0000256" key="2">
    <source>
        <dbReference type="ARBA" id="ARBA00023125"/>
    </source>
</evidence>